<evidence type="ECO:0000256" key="2">
    <source>
        <dbReference type="ARBA" id="ARBA00022679"/>
    </source>
</evidence>
<dbReference type="RefSeq" id="WP_011829556.1">
    <property type="nucleotide sequence ID" value="NC_008825.1"/>
</dbReference>
<evidence type="ECO:0000313" key="9">
    <source>
        <dbReference type="Proteomes" id="UP000000366"/>
    </source>
</evidence>
<comment type="function">
    <text evidence="3">Protein-arginine rhamnosyltransferase that catalyzes the transfer of a single rhamnose to elongation factor P (EF-P) on 'Lys-32', a modification required for EF-P-dependent rescue of polyproline stalled ribosomes.</text>
</comment>
<evidence type="ECO:0000313" key="8">
    <source>
        <dbReference type="EMBL" id="ABM94919.1"/>
    </source>
</evidence>
<keyword evidence="9" id="KW-1185">Reference proteome</keyword>
<dbReference type="KEGG" id="mpt:Mpe_A1961"/>
<dbReference type="PIRSF" id="PIRSF015557">
    <property type="entry name" value="UCP015557"/>
    <property type="match status" value="1"/>
</dbReference>
<dbReference type="STRING" id="420662.Mpe_A1961"/>
<accession>A2SH80</accession>
<keyword evidence="1" id="KW-0328">Glycosyltransferase</keyword>
<name>A2SH80_METPP</name>
<proteinExistence type="inferred from homology"/>
<evidence type="ECO:0000256" key="5">
    <source>
        <dbReference type="ARBA" id="ARBA00024416"/>
    </source>
</evidence>
<evidence type="ECO:0000256" key="4">
    <source>
        <dbReference type="ARBA" id="ARBA00024346"/>
    </source>
</evidence>
<dbReference type="eggNOG" id="COG4394">
    <property type="taxonomic scope" value="Bacteria"/>
</dbReference>
<gene>
    <name evidence="8" type="ordered locus">Mpe_A1961</name>
</gene>
<dbReference type="HOGENOM" id="CLU_060250_0_0_4"/>
<dbReference type="EMBL" id="CP000555">
    <property type="protein sequence ID" value="ABM94919.1"/>
    <property type="molecule type" value="Genomic_DNA"/>
</dbReference>
<dbReference type="Pfam" id="PF10093">
    <property type="entry name" value="EarP"/>
    <property type="match status" value="1"/>
</dbReference>
<sequence length="356" mass="39988">MTQPLRWDLFCHVIDNFGDVGVSWRLAADLARRGQQVRLWIDDPSALAWMAPAGQPGVEVLRWAEPLPDREPGDVVVETFGCQLPATFVQRMRRPCPPVWINFEYLSAESYVERSHGLPSPQLEGPGQGLSKWFLYPGFTPRTAGLIREPELLPRRAAFDATAWLASHGVQRQQGERVVSLFCYENAALPTWLDSLAEVPTVLLVTPDRAARQVRSALGDGGRTGALRTVMLPYLPQDEFDHLLWASDLNFVRGEDSFSRAQWAGVPFIWQIYPQVDDFHAVKLDAFLDRYLDAAAPAQGVQIRALWHGWNGLSGVTRPTWPEGQDWQRLARDWSAHLAALPDATDCLLRFAADRG</sequence>
<evidence type="ECO:0000256" key="7">
    <source>
        <dbReference type="ARBA" id="ARBA00048472"/>
    </source>
</evidence>
<dbReference type="AlphaFoldDB" id="A2SH80"/>
<dbReference type="GO" id="GO:0106361">
    <property type="term" value="F:protein-arginine rhamnosyltransferase activity"/>
    <property type="evidence" value="ECO:0007669"/>
    <property type="project" value="InterPro"/>
</dbReference>
<dbReference type="NCBIfam" id="TIGR03837">
    <property type="entry name" value="efp_Arg_rhamno"/>
    <property type="match status" value="1"/>
</dbReference>
<dbReference type="InterPro" id="IPR016633">
    <property type="entry name" value="EarP"/>
</dbReference>
<comment type="catalytic activity">
    <reaction evidence="7">
        <text>dTDP-beta-L-rhamnose + L-arginyl-[protein] = N(omega)-(alpha-L-rhamnosyl)-L-arginyl-[protein] + dTDP + H(+)</text>
        <dbReference type="Rhea" id="RHEA:66692"/>
        <dbReference type="Rhea" id="RHEA-COMP:10532"/>
        <dbReference type="Rhea" id="RHEA-COMP:17096"/>
        <dbReference type="ChEBI" id="CHEBI:15378"/>
        <dbReference type="ChEBI" id="CHEBI:29965"/>
        <dbReference type="ChEBI" id="CHEBI:57510"/>
        <dbReference type="ChEBI" id="CHEBI:58369"/>
        <dbReference type="ChEBI" id="CHEBI:167445"/>
    </reaction>
    <physiologicalReaction direction="left-to-right" evidence="7">
        <dbReference type="Rhea" id="RHEA:66693"/>
    </physiologicalReaction>
</comment>
<protein>
    <recommendedName>
        <fullName evidence="5">Protein-arginine rhamnosyltransferase</fullName>
    </recommendedName>
    <alternativeName>
        <fullName evidence="6">EF-P arginine rhamnosyltransferase</fullName>
    </alternativeName>
</protein>
<reference evidence="8 9" key="1">
    <citation type="journal article" date="2007" name="J. Bacteriol.">
        <title>Whole-genome analysis of the methyl tert-butyl ether-degrading beta-proteobacterium Methylibium petroleiphilum PM1.</title>
        <authorList>
            <person name="Kane S.R."/>
            <person name="Chakicherla A.Y."/>
            <person name="Chain P.S.G."/>
            <person name="Schmidt R."/>
            <person name="Shin M.W."/>
            <person name="Legler T.C."/>
            <person name="Scow K.M."/>
            <person name="Larimer F.W."/>
            <person name="Lucas S.M."/>
            <person name="Richardson P.M."/>
            <person name="Hristova K.R."/>
        </authorList>
    </citation>
    <scope>NUCLEOTIDE SEQUENCE [LARGE SCALE GENOMIC DNA]</scope>
    <source>
        <strain evidence="9">ATCC BAA-1232 / LMG 22953 / PM1</strain>
    </source>
</reference>
<dbReference type="Proteomes" id="UP000000366">
    <property type="component" value="Chromosome"/>
</dbReference>
<evidence type="ECO:0000256" key="3">
    <source>
        <dbReference type="ARBA" id="ARBA00024303"/>
    </source>
</evidence>
<comment type="similarity">
    <text evidence="4">Belongs to the glycosyltransferase 104 family.</text>
</comment>
<organism evidence="8 9">
    <name type="scientific">Methylibium petroleiphilum (strain ATCC BAA-1232 / LMG 22953 / PM1)</name>
    <dbReference type="NCBI Taxonomy" id="420662"/>
    <lineage>
        <taxon>Bacteria</taxon>
        <taxon>Pseudomonadati</taxon>
        <taxon>Pseudomonadota</taxon>
        <taxon>Betaproteobacteria</taxon>
        <taxon>Burkholderiales</taxon>
        <taxon>Sphaerotilaceae</taxon>
        <taxon>Methylibium</taxon>
    </lineage>
</organism>
<evidence type="ECO:0000256" key="1">
    <source>
        <dbReference type="ARBA" id="ARBA00022676"/>
    </source>
</evidence>
<keyword evidence="2" id="KW-0808">Transferase</keyword>
<evidence type="ECO:0000256" key="6">
    <source>
        <dbReference type="ARBA" id="ARBA00030025"/>
    </source>
</evidence>